<dbReference type="HOGENOM" id="CLU_136226_0_0_0"/>
<feature type="transmembrane region" description="Helical" evidence="1">
    <location>
        <begin position="48"/>
        <end position="65"/>
    </location>
</feature>
<keyword evidence="1" id="KW-0812">Transmembrane</keyword>
<name>F0SGL2_RUBBR</name>
<dbReference type="KEGG" id="pbs:Plabr_4040"/>
<dbReference type="STRING" id="756272.Plabr_4040"/>
<feature type="transmembrane region" description="Helical" evidence="1">
    <location>
        <begin position="94"/>
        <end position="118"/>
    </location>
</feature>
<dbReference type="AlphaFoldDB" id="F0SGL2"/>
<keyword evidence="1" id="KW-0472">Membrane</keyword>
<dbReference type="InterPro" id="IPR007352">
    <property type="entry name" value="DUF420"/>
</dbReference>
<evidence type="ECO:0000313" key="3">
    <source>
        <dbReference type="Proteomes" id="UP000006860"/>
    </source>
</evidence>
<sequence>MWSHGFLGYDASFMLDFVVCALILVVPILAYSIYIVRYKHKFELHKKLQILLGLVLLVAVVAFEVDMRLHGGWKQIINKTPDAPRLDEAELTQVGYVLAIHLVFAISTPLIWVVTTVLALRRFPDPTVPGPHSRLHKILGWTSTVDLTLTSITGLYFYYVAFVASA</sequence>
<keyword evidence="1" id="KW-1133">Transmembrane helix</keyword>
<dbReference type="EMBL" id="CP002546">
    <property type="protein sequence ID" value="ADY61617.1"/>
    <property type="molecule type" value="Genomic_DNA"/>
</dbReference>
<evidence type="ECO:0000256" key="1">
    <source>
        <dbReference type="SAM" id="Phobius"/>
    </source>
</evidence>
<feature type="transmembrane region" description="Helical" evidence="1">
    <location>
        <begin position="12"/>
        <end position="36"/>
    </location>
</feature>
<reference evidence="3" key="1">
    <citation type="submission" date="2011-02" db="EMBL/GenBank/DDBJ databases">
        <title>The complete genome of Planctomyces brasiliensis DSM 5305.</title>
        <authorList>
            <person name="Lucas S."/>
            <person name="Copeland A."/>
            <person name="Lapidus A."/>
            <person name="Bruce D."/>
            <person name="Goodwin L."/>
            <person name="Pitluck S."/>
            <person name="Kyrpides N."/>
            <person name="Mavromatis K."/>
            <person name="Pagani I."/>
            <person name="Ivanova N."/>
            <person name="Ovchinnikova G."/>
            <person name="Lu M."/>
            <person name="Detter J.C."/>
            <person name="Han C."/>
            <person name="Land M."/>
            <person name="Hauser L."/>
            <person name="Markowitz V."/>
            <person name="Cheng J.-F."/>
            <person name="Hugenholtz P."/>
            <person name="Woyke T."/>
            <person name="Wu D."/>
            <person name="Tindall B."/>
            <person name="Pomrenke H.G."/>
            <person name="Brambilla E."/>
            <person name="Klenk H.-P."/>
            <person name="Eisen J.A."/>
        </authorList>
    </citation>
    <scope>NUCLEOTIDE SEQUENCE [LARGE SCALE GENOMIC DNA]</scope>
    <source>
        <strain evidence="3">ATCC 49424 / DSM 5305 / JCM 21570 / NBRC 103401 / IFAM 1448</strain>
    </source>
</reference>
<evidence type="ECO:0008006" key="4">
    <source>
        <dbReference type="Google" id="ProtNLM"/>
    </source>
</evidence>
<protein>
    <recommendedName>
        <fullName evidence="4">DUF420 domain-containing protein</fullName>
    </recommendedName>
</protein>
<dbReference type="Pfam" id="PF04238">
    <property type="entry name" value="DUF420"/>
    <property type="match status" value="1"/>
</dbReference>
<dbReference type="OrthoDB" id="271768at2"/>
<dbReference type="eggNOG" id="ENOG5032SVW">
    <property type="taxonomic scope" value="Bacteria"/>
</dbReference>
<organism evidence="2 3">
    <name type="scientific">Rubinisphaera brasiliensis (strain ATCC 49424 / DSM 5305 / JCM 21570 / IAM 15109 / NBRC 103401 / IFAM 1448)</name>
    <name type="common">Planctomyces brasiliensis</name>
    <dbReference type="NCBI Taxonomy" id="756272"/>
    <lineage>
        <taxon>Bacteria</taxon>
        <taxon>Pseudomonadati</taxon>
        <taxon>Planctomycetota</taxon>
        <taxon>Planctomycetia</taxon>
        <taxon>Planctomycetales</taxon>
        <taxon>Planctomycetaceae</taxon>
        <taxon>Rubinisphaera</taxon>
    </lineage>
</organism>
<gene>
    <name evidence="2" type="ordered locus">Plabr_4040</name>
</gene>
<dbReference type="Proteomes" id="UP000006860">
    <property type="component" value="Chromosome"/>
</dbReference>
<feature type="transmembrane region" description="Helical" evidence="1">
    <location>
        <begin position="138"/>
        <end position="159"/>
    </location>
</feature>
<accession>F0SGL2</accession>
<keyword evidence="3" id="KW-1185">Reference proteome</keyword>
<proteinExistence type="predicted"/>
<evidence type="ECO:0000313" key="2">
    <source>
        <dbReference type="EMBL" id="ADY61617.1"/>
    </source>
</evidence>